<dbReference type="Proteomes" id="UP000011138">
    <property type="component" value="Segment"/>
</dbReference>
<evidence type="ECO:0000313" key="4">
    <source>
        <dbReference type="Proteomes" id="UP000011138"/>
    </source>
</evidence>
<feature type="region of interest" description="Disordered" evidence="1">
    <location>
        <begin position="1"/>
        <end position="30"/>
    </location>
</feature>
<keyword evidence="3" id="KW-0378">Hydrolase</keyword>
<sequence length="347" mass="39517">MSRYNSHDATKDGEATTRAKPSKAEALPGIEPGTTLEIMPEVAEGGMPYISKSRIKTFVQCPAKFYWKYWCGERGPGSYYTEKGSRLHETFEKFHLNLFDYLEVNDSRPDRFTDLLPHWRNYSQWLDQVGAFFVFEERRWREAYSSALDERGPVASVYEGAMENWTPVEVEAEAWLGEPPESWVEANGEPDYVSGEPPVGDAPWMGRADLIVKTQSLPGVEGNGVTIIDYKTGSAPTVRYKDHGMLEQILNEGIYLEGEYYGWLFENFYDVDAVAGYYPGDDELVVSPYPNKDRRRLIKRAVIGMQREPDVEGNGPPENYPHEEQPLCNYSSGNCHFYNICPSTYGQ</sequence>
<gene>
    <name evidence="3" type="primary">52</name>
    <name evidence="3" type="ORF">HSTV2_52</name>
</gene>
<keyword evidence="3" id="KW-0067">ATP-binding</keyword>
<evidence type="ECO:0000256" key="1">
    <source>
        <dbReference type="SAM" id="MobiDB-lite"/>
    </source>
</evidence>
<reference evidence="3 4" key="1">
    <citation type="journal article" date="2013" name="J. Virol.">
        <title>Insights into head-tailed viruses infecting extremely halophilic archaea.</title>
        <authorList>
            <person name="Pietila M.K."/>
            <person name="Laurinmaki P."/>
            <person name="Russell D.A."/>
            <person name="Ko C.C."/>
            <person name="Jacobs-Sera D."/>
            <person name="Butcher S.J."/>
            <person name="Bamford D.H."/>
            <person name="Hendrix R.W."/>
        </authorList>
    </citation>
    <scope>NUCLEOTIDE SEQUENCE [LARGE SCALE GENOMIC DNA]</scope>
</reference>
<name>L7THK6_9CAUD</name>
<proteinExistence type="predicted"/>
<accession>L7THK6</accession>
<dbReference type="InterPro" id="IPR038726">
    <property type="entry name" value="PDDEXK_AddAB-type"/>
</dbReference>
<keyword evidence="3" id="KW-0347">Helicase</keyword>
<dbReference type="OrthoDB" id="4330at10239"/>
<feature type="compositionally biased region" description="Basic and acidic residues" evidence="1">
    <location>
        <begin position="1"/>
        <end position="17"/>
    </location>
</feature>
<keyword evidence="3" id="KW-0547">Nucleotide-binding</keyword>
<dbReference type="InterPro" id="IPR011604">
    <property type="entry name" value="PDDEXK-like_dom_sf"/>
</dbReference>
<dbReference type="EMBL" id="KC117376">
    <property type="protein sequence ID" value="AGC34321.1"/>
    <property type="molecule type" value="Genomic_DNA"/>
</dbReference>
<evidence type="ECO:0000259" key="2">
    <source>
        <dbReference type="Pfam" id="PF12705"/>
    </source>
</evidence>
<dbReference type="RefSeq" id="YP_007379131.1">
    <property type="nucleotide sequence ID" value="NC_020159.1"/>
</dbReference>
<organism evidence="3 4">
    <name type="scientific">Halorubrum sodomense tailed virus 2</name>
    <dbReference type="NCBI Taxonomy" id="1262527"/>
    <lineage>
        <taxon>Viruses</taxon>
        <taxon>Duplodnaviria</taxon>
        <taxon>Heunggongvirae</taxon>
        <taxon>Uroviricota</taxon>
        <taxon>Caudoviricetes</taxon>
        <taxon>Thumleimavirales</taxon>
        <taxon>Hafunaviridae</taxon>
        <taxon>Mincapvirus</taxon>
        <taxon>Mincapvirus eilatense</taxon>
        <taxon>Mincapvirus HSTV2</taxon>
    </lineage>
</organism>
<dbReference type="GO" id="GO:0004386">
    <property type="term" value="F:helicase activity"/>
    <property type="evidence" value="ECO:0007669"/>
    <property type="project" value="UniProtKB-KW"/>
</dbReference>
<evidence type="ECO:0000313" key="3">
    <source>
        <dbReference type="EMBL" id="AGC34321.1"/>
    </source>
</evidence>
<dbReference type="GeneID" id="14477190"/>
<dbReference type="Gene3D" id="3.90.320.10">
    <property type="match status" value="1"/>
</dbReference>
<feature type="domain" description="PD-(D/E)XK endonuclease-like" evidence="2">
    <location>
        <begin position="50"/>
        <end position="245"/>
    </location>
</feature>
<keyword evidence="4" id="KW-1185">Reference proteome</keyword>
<dbReference type="Pfam" id="PF12705">
    <property type="entry name" value="PDDEXK_1"/>
    <property type="match status" value="1"/>
</dbReference>
<dbReference type="KEGG" id="vg:14477190"/>
<protein>
    <submittedName>
        <fullName evidence="3">Putative ATP dependent helicase</fullName>
    </submittedName>
</protein>